<evidence type="ECO:0000313" key="4">
    <source>
        <dbReference type="EMBL" id="MDM4014511.1"/>
    </source>
</evidence>
<evidence type="ECO:0000313" key="5">
    <source>
        <dbReference type="Proteomes" id="UP001239462"/>
    </source>
</evidence>
<organism evidence="4 5">
    <name type="scientific">Roseiconus lacunae</name>
    <dbReference type="NCBI Taxonomy" id="2605694"/>
    <lineage>
        <taxon>Bacteria</taxon>
        <taxon>Pseudomonadati</taxon>
        <taxon>Planctomycetota</taxon>
        <taxon>Planctomycetia</taxon>
        <taxon>Pirellulales</taxon>
        <taxon>Pirellulaceae</taxon>
        <taxon>Roseiconus</taxon>
    </lineage>
</organism>
<feature type="region of interest" description="Disordered" evidence="2">
    <location>
        <begin position="26"/>
        <end position="66"/>
    </location>
</feature>
<feature type="coiled-coil region" evidence="1">
    <location>
        <begin position="130"/>
        <end position="164"/>
    </location>
</feature>
<evidence type="ECO:0000256" key="1">
    <source>
        <dbReference type="SAM" id="Coils"/>
    </source>
</evidence>
<dbReference type="EMBL" id="JASZZN010000002">
    <property type="protein sequence ID" value="MDM4014511.1"/>
    <property type="molecule type" value="Genomic_DNA"/>
</dbReference>
<keyword evidence="3" id="KW-0732">Signal</keyword>
<gene>
    <name evidence="4" type="ORF">QTN89_03640</name>
</gene>
<keyword evidence="5" id="KW-1185">Reference proteome</keyword>
<dbReference type="RefSeq" id="WP_149498531.1">
    <property type="nucleotide sequence ID" value="NZ_CP141221.1"/>
</dbReference>
<name>A0ABT7PDG0_9BACT</name>
<dbReference type="Gene3D" id="1.10.287.1490">
    <property type="match status" value="1"/>
</dbReference>
<accession>A0ABT7PDG0</accession>
<proteinExistence type="predicted"/>
<comment type="caution">
    <text evidence="4">The sequence shown here is derived from an EMBL/GenBank/DDBJ whole genome shotgun (WGS) entry which is preliminary data.</text>
</comment>
<feature type="coiled-coil region" evidence="1">
    <location>
        <begin position="74"/>
        <end position="101"/>
    </location>
</feature>
<feature type="signal peptide" evidence="3">
    <location>
        <begin position="1"/>
        <end position="21"/>
    </location>
</feature>
<reference evidence="4 5" key="1">
    <citation type="submission" date="2023-06" db="EMBL/GenBank/DDBJ databases">
        <title>Roseiconus lacunae JC819 isolated from Gulf of Mannar region, Tamil Nadu.</title>
        <authorList>
            <person name="Pk S."/>
            <person name="Ch S."/>
            <person name="Ch V.R."/>
        </authorList>
    </citation>
    <scope>NUCLEOTIDE SEQUENCE [LARGE SCALE GENOMIC DNA]</scope>
    <source>
        <strain evidence="4 5">JC819</strain>
    </source>
</reference>
<feature type="compositionally biased region" description="Acidic residues" evidence="2">
    <location>
        <begin position="32"/>
        <end position="56"/>
    </location>
</feature>
<evidence type="ECO:0000256" key="3">
    <source>
        <dbReference type="SAM" id="SignalP"/>
    </source>
</evidence>
<evidence type="ECO:0000256" key="2">
    <source>
        <dbReference type="SAM" id="MobiDB-lite"/>
    </source>
</evidence>
<sequence>MKAIIAAMLTCVIIFGLSAGATHMFLKSDPAEPPEDPSELTEPTPDDVEMVAEDTGDPMPVSFRPDANVSVEAVLQMSDSIKRMEQELAEREQKVKRDEMRVKLMFDDLSTEQDELKAFSDGIETKIAVLEQLKNEVAGSLASLDEQKAAIEKAQAKAATSTKDAAPEVDDRVNDVKSWFSNLAPEQAANYLREFANSGKISFAASLLQKMPDRQKSKILAAMNDPVLVDQLIDALGK</sequence>
<protein>
    <recommendedName>
        <fullName evidence="6">Magnesium transporter MgtE intracellular domain-containing protein</fullName>
    </recommendedName>
</protein>
<feature type="chain" id="PRO_5047413397" description="Magnesium transporter MgtE intracellular domain-containing protein" evidence="3">
    <location>
        <begin position="22"/>
        <end position="238"/>
    </location>
</feature>
<dbReference type="Proteomes" id="UP001239462">
    <property type="component" value="Unassembled WGS sequence"/>
</dbReference>
<keyword evidence="1" id="KW-0175">Coiled coil</keyword>
<evidence type="ECO:0008006" key="6">
    <source>
        <dbReference type="Google" id="ProtNLM"/>
    </source>
</evidence>